<dbReference type="PANTHER" id="PTHR38340:SF1">
    <property type="entry name" value="S-LAYER PROTEIN"/>
    <property type="match status" value="1"/>
</dbReference>
<dbReference type="InterPro" id="IPR011049">
    <property type="entry name" value="Serralysin-like_metalloprot_C"/>
</dbReference>
<evidence type="ECO:0000256" key="6">
    <source>
        <dbReference type="ARBA" id="ARBA00023026"/>
    </source>
</evidence>
<protein>
    <submittedName>
        <fullName evidence="8">Calcium-binding protein</fullName>
    </submittedName>
</protein>
<dbReference type="InterPro" id="IPR029058">
    <property type="entry name" value="AB_hydrolase_fold"/>
</dbReference>
<keyword evidence="4" id="KW-0800">Toxin</keyword>
<dbReference type="GO" id="GO:0016020">
    <property type="term" value="C:membrane"/>
    <property type="evidence" value="ECO:0007669"/>
    <property type="project" value="UniProtKB-SubCell"/>
</dbReference>
<dbReference type="Pfam" id="PF00353">
    <property type="entry name" value="HemolysinCabind"/>
    <property type="match status" value="3"/>
</dbReference>
<evidence type="ECO:0000256" key="1">
    <source>
        <dbReference type="ARBA" id="ARBA00004370"/>
    </source>
</evidence>
<dbReference type="InterPro" id="IPR018511">
    <property type="entry name" value="Hemolysin-typ_Ca-bd_CS"/>
</dbReference>
<dbReference type="PANTHER" id="PTHR38340">
    <property type="entry name" value="S-LAYER PROTEIN"/>
    <property type="match status" value="1"/>
</dbReference>
<dbReference type="SUPFAM" id="SSF51120">
    <property type="entry name" value="beta-Roll"/>
    <property type="match status" value="1"/>
</dbReference>
<reference evidence="8 9" key="1">
    <citation type="submission" date="2018-09" db="EMBL/GenBank/DDBJ databases">
        <authorList>
            <person name="Zhu H."/>
        </authorList>
    </citation>
    <scope>NUCLEOTIDE SEQUENCE [LARGE SCALE GENOMIC DNA]</scope>
    <source>
        <strain evidence="8 9">K1W22B-8</strain>
    </source>
</reference>
<dbReference type="GO" id="GO:0005576">
    <property type="term" value="C:extracellular region"/>
    <property type="evidence" value="ECO:0007669"/>
    <property type="project" value="UniProtKB-SubCell"/>
</dbReference>
<comment type="caution">
    <text evidence="8">The sequence shown here is derived from an EMBL/GenBank/DDBJ whole genome shotgun (WGS) entry which is preliminary data.</text>
</comment>
<gene>
    <name evidence="8" type="ORF">D3874_20320</name>
</gene>
<dbReference type="SUPFAM" id="SSF53474">
    <property type="entry name" value="alpha/beta-Hydrolases"/>
    <property type="match status" value="1"/>
</dbReference>
<sequence length="603" mass="63129">MPIFDYKGADARELLSDAWGLAALANLPSSASVVFSGAAPLLDLANLSPPPLPDGWREIPPGALGIGPEKVDPTGYIQGDGPTFQGLQSSQAKVMGEYDADGNLTKIALVFVGTNSATDVIDYPAMITGDYVHAFDFLIEALKAYTQEQGLTGRDVLVTGYSLGAGITDGMFALKDTDWGGFYAQSDYMAAEPPKIVDRPGIFNIGFENDVVYRVAGDAEKLGDAWDTVLFPNDPKFNTTVDNLILFDDAYAAPLWPYGIFSLANLTGWASHVEGIFLNAVDRIGASTFYDHIEQDSVILVSNLTALTRSITWVYDRATPTSDHFGDPAFLIGTQFTDRLQDGRSDDFLDGFAGNDRFRLSSGTDTVAGADGTDAADLAGAAGQYDALKTADGTLFLLDRTGANGLKELHDVERVTFQGTLLTTYKVEAGGLNGGAAKQVAYVAHQDGGAGVDALTGSAGDDRIFGLGGNDRLSGGRGLDLLHGGDGDDALVGSVGNDTIYGGAGNDTLRGDTGDDVLSGGVGSDRFVFRDAAFGHDVISDFNIHEHGHDLLVFSADVFASAGAVLAAARQQGDSVVIDTGGSSITLLHTALADFGVGDVLLA</sequence>
<dbReference type="Proteomes" id="UP000284605">
    <property type="component" value="Unassembled WGS sequence"/>
</dbReference>
<dbReference type="InterPro" id="IPR050557">
    <property type="entry name" value="RTX_toxin/Mannuronan_C5-epim"/>
</dbReference>
<proteinExistence type="predicted"/>
<evidence type="ECO:0000256" key="7">
    <source>
        <dbReference type="ARBA" id="ARBA00023136"/>
    </source>
</evidence>
<dbReference type="GO" id="GO:0005509">
    <property type="term" value="F:calcium ion binding"/>
    <property type="evidence" value="ECO:0007669"/>
    <property type="project" value="InterPro"/>
</dbReference>
<dbReference type="PROSITE" id="PS00330">
    <property type="entry name" value="HEMOLYSIN_CALCIUM"/>
    <property type="match status" value="2"/>
</dbReference>
<accession>A0A418WG85</accession>
<comment type="subcellular location">
    <subcellularLocation>
        <location evidence="1">Membrane</location>
    </subcellularLocation>
    <subcellularLocation>
        <location evidence="2">Secreted</location>
    </subcellularLocation>
</comment>
<keyword evidence="6" id="KW-0843">Virulence</keyword>
<dbReference type="OrthoDB" id="7242530at2"/>
<dbReference type="Gene3D" id="3.40.50.1820">
    <property type="entry name" value="alpha/beta hydrolase"/>
    <property type="match status" value="1"/>
</dbReference>
<dbReference type="InterPro" id="IPR001343">
    <property type="entry name" value="Hemolysn_Ca-bd"/>
</dbReference>
<dbReference type="RefSeq" id="WP_119780166.1">
    <property type="nucleotide sequence ID" value="NZ_QYUK01000011.1"/>
</dbReference>
<dbReference type="AlphaFoldDB" id="A0A418WG85"/>
<evidence type="ECO:0000256" key="4">
    <source>
        <dbReference type="ARBA" id="ARBA00022656"/>
    </source>
</evidence>
<evidence type="ECO:0000256" key="3">
    <source>
        <dbReference type="ARBA" id="ARBA00022525"/>
    </source>
</evidence>
<evidence type="ECO:0000256" key="5">
    <source>
        <dbReference type="ARBA" id="ARBA00022737"/>
    </source>
</evidence>
<dbReference type="Gene3D" id="2.150.10.10">
    <property type="entry name" value="Serralysin-like metalloprotease, C-terminal"/>
    <property type="match status" value="1"/>
</dbReference>
<keyword evidence="5" id="KW-0677">Repeat</keyword>
<evidence type="ECO:0000313" key="8">
    <source>
        <dbReference type="EMBL" id="RJF89031.1"/>
    </source>
</evidence>
<keyword evidence="7" id="KW-0472">Membrane</keyword>
<dbReference type="PRINTS" id="PR00313">
    <property type="entry name" value="CABNDNGRPT"/>
</dbReference>
<dbReference type="EMBL" id="QYUK01000011">
    <property type="protein sequence ID" value="RJF89031.1"/>
    <property type="molecule type" value="Genomic_DNA"/>
</dbReference>
<dbReference type="InterPro" id="IPR003995">
    <property type="entry name" value="RTX_toxin_determinant-A"/>
</dbReference>
<evidence type="ECO:0000256" key="2">
    <source>
        <dbReference type="ARBA" id="ARBA00004613"/>
    </source>
</evidence>
<organism evidence="8 9">
    <name type="scientific">Oleomonas cavernae</name>
    <dbReference type="NCBI Taxonomy" id="2320859"/>
    <lineage>
        <taxon>Bacteria</taxon>
        <taxon>Pseudomonadati</taxon>
        <taxon>Pseudomonadota</taxon>
        <taxon>Alphaproteobacteria</taxon>
        <taxon>Acetobacterales</taxon>
        <taxon>Acetobacteraceae</taxon>
        <taxon>Oleomonas</taxon>
    </lineage>
</organism>
<keyword evidence="9" id="KW-1185">Reference proteome</keyword>
<dbReference type="PRINTS" id="PR01488">
    <property type="entry name" value="RTXTOXINA"/>
</dbReference>
<keyword evidence="3" id="KW-0964">Secreted</keyword>
<evidence type="ECO:0000313" key="9">
    <source>
        <dbReference type="Proteomes" id="UP000284605"/>
    </source>
</evidence>
<name>A0A418WG85_9PROT</name>
<dbReference type="GO" id="GO:0090729">
    <property type="term" value="F:toxin activity"/>
    <property type="evidence" value="ECO:0007669"/>
    <property type="project" value="UniProtKB-KW"/>
</dbReference>